<protein>
    <recommendedName>
        <fullName evidence="2">Inositol polyphosphate-related phosphatase domain-containing protein</fullName>
    </recommendedName>
</protein>
<feature type="compositionally biased region" description="Polar residues" evidence="1">
    <location>
        <begin position="1290"/>
        <end position="1299"/>
    </location>
</feature>
<feature type="compositionally biased region" description="Low complexity" evidence="1">
    <location>
        <begin position="339"/>
        <end position="353"/>
    </location>
</feature>
<feature type="region of interest" description="Disordered" evidence="1">
    <location>
        <begin position="404"/>
        <end position="427"/>
    </location>
</feature>
<feature type="compositionally biased region" description="Pro residues" evidence="1">
    <location>
        <begin position="359"/>
        <end position="371"/>
    </location>
</feature>
<evidence type="ECO:0000259" key="2">
    <source>
        <dbReference type="SMART" id="SM00128"/>
    </source>
</evidence>
<reference evidence="3 4" key="1">
    <citation type="submission" date="2024-01" db="EMBL/GenBank/DDBJ databases">
        <title>Comparative genomics of Cryptococcus and Kwoniella reveals pathogenesis evolution and contrasting modes of karyotype evolution via chromosome fusion or intercentromeric recombination.</title>
        <authorList>
            <person name="Coelho M.A."/>
            <person name="David-Palma M."/>
            <person name="Shea T."/>
            <person name="Bowers K."/>
            <person name="McGinley-Smith S."/>
            <person name="Mohammad A.W."/>
            <person name="Gnirke A."/>
            <person name="Yurkov A.M."/>
            <person name="Nowrousian M."/>
            <person name="Sun S."/>
            <person name="Cuomo C.A."/>
            <person name="Heitman J."/>
        </authorList>
    </citation>
    <scope>NUCLEOTIDE SEQUENCE [LARGE SCALE GENOMIC DNA]</scope>
    <source>
        <strain evidence="3">CBS 11374</strain>
    </source>
</reference>
<feature type="compositionally biased region" description="Polar residues" evidence="1">
    <location>
        <begin position="1166"/>
        <end position="1206"/>
    </location>
</feature>
<accession>A0ABZ1CZM4</accession>
<feature type="compositionally biased region" description="Basic and acidic residues" evidence="1">
    <location>
        <begin position="216"/>
        <end position="235"/>
    </location>
</feature>
<feature type="compositionally biased region" description="Basic and acidic residues" evidence="1">
    <location>
        <begin position="815"/>
        <end position="825"/>
    </location>
</feature>
<feature type="compositionally biased region" description="Low complexity" evidence="1">
    <location>
        <begin position="1039"/>
        <end position="1058"/>
    </location>
</feature>
<feature type="compositionally biased region" description="Polar residues" evidence="1">
    <location>
        <begin position="1090"/>
        <end position="1108"/>
    </location>
</feature>
<dbReference type="GeneID" id="87956100"/>
<organism evidence="3 4">
    <name type="scientific">Kwoniella shivajii</name>
    <dbReference type="NCBI Taxonomy" id="564305"/>
    <lineage>
        <taxon>Eukaryota</taxon>
        <taxon>Fungi</taxon>
        <taxon>Dikarya</taxon>
        <taxon>Basidiomycota</taxon>
        <taxon>Agaricomycotina</taxon>
        <taxon>Tremellomycetes</taxon>
        <taxon>Tremellales</taxon>
        <taxon>Cryptococcaceae</taxon>
        <taxon>Kwoniella</taxon>
    </lineage>
</organism>
<feature type="compositionally biased region" description="Polar residues" evidence="1">
    <location>
        <begin position="1133"/>
        <end position="1153"/>
    </location>
</feature>
<dbReference type="InterPro" id="IPR000300">
    <property type="entry name" value="IPPc"/>
</dbReference>
<feature type="compositionally biased region" description="Basic residues" evidence="1">
    <location>
        <begin position="804"/>
        <end position="814"/>
    </location>
</feature>
<feature type="compositionally biased region" description="Polar residues" evidence="1">
    <location>
        <begin position="738"/>
        <end position="749"/>
    </location>
</feature>
<dbReference type="SUPFAM" id="SSF56219">
    <property type="entry name" value="DNase I-like"/>
    <property type="match status" value="1"/>
</dbReference>
<feature type="compositionally biased region" description="Low complexity" evidence="1">
    <location>
        <begin position="405"/>
        <end position="426"/>
    </location>
</feature>
<feature type="compositionally biased region" description="Low complexity" evidence="1">
    <location>
        <begin position="877"/>
        <end position="887"/>
    </location>
</feature>
<feature type="compositionally biased region" description="Basic and acidic residues" evidence="1">
    <location>
        <begin position="835"/>
        <end position="850"/>
    </location>
</feature>
<keyword evidence="4" id="KW-1185">Reference proteome</keyword>
<dbReference type="InterPro" id="IPR036691">
    <property type="entry name" value="Endo/exonu/phosph_ase_sf"/>
</dbReference>
<feature type="compositionally biased region" description="Low complexity" evidence="1">
    <location>
        <begin position="12"/>
        <end position="23"/>
    </location>
</feature>
<feature type="region of interest" description="Disordered" evidence="1">
    <location>
        <begin position="1019"/>
        <end position="1326"/>
    </location>
</feature>
<dbReference type="Pfam" id="PF22669">
    <property type="entry name" value="Exo_endo_phos2"/>
    <property type="match status" value="2"/>
</dbReference>
<dbReference type="Proteomes" id="UP001329825">
    <property type="component" value="Chromosome 5"/>
</dbReference>
<name>A0ABZ1CZM4_9TREE</name>
<feature type="compositionally biased region" description="Basic and acidic residues" evidence="1">
    <location>
        <begin position="709"/>
        <end position="721"/>
    </location>
</feature>
<evidence type="ECO:0000313" key="3">
    <source>
        <dbReference type="EMBL" id="WRT67003.1"/>
    </source>
</evidence>
<feature type="compositionally biased region" description="Acidic residues" evidence="1">
    <location>
        <begin position="918"/>
        <end position="928"/>
    </location>
</feature>
<dbReference type="EMBL" id="CP141885">
    <property type="protein sequence ID" value="WRT67003.1"/>
    <property type="molecule type" value="Genomic_DNA"/>
</dbReference>
<feature type="compositionally biased region" description="Basic and acidic residues" evidence="1">
    <location>
        <begin position="1247"/>
        <end position="1262"/>
    </location>
</feature>
<dbReference type="PANTHER" id="PTHR11200">
    <property type="entry name" value="INOSITOL 5-PHOSPHATASE"/>
    <property type="match status" value="1"/>
</dbReference>
<feature type="region of interest" description="Disordered" evidence="1">
    <location>
        <begin position="1"/>
        <end position="32"/>
    </location>
</feature>
<proteinExistence type="predicted"/>
<dbReference type="RefSeq" id="XP_062791743.1">
    <property type="nucleotide sequence ID" value="XM_062935692.1"/>
</dbReference>
<feature type="compositionally biased region" description="Basic and acidic residues" evidence="1">
    <location>
        <begin position="243"/>
        <end position="278"/>
    </location>
</feature>
<evidence type="ECO:0000313" key="4">
    <source>
        <dbReference type="Proteomes" id="UP001329825"/>
    </source>
</evidence>
<dbReference type="SMART" id="SM00128">
    <property type="entry name" value="IPPc"/>
    <property type="match status" value="1"/>
</dbReference>
<feature type="region of interest" description="Disordered" evidence="1">
    <location>
        <begin position="193"/>
        <end position="371"/>
    </location>
</feature>
<feature type="compositionally biased region" description="Polar residues" evidence="1">
    <location>
        <begin position="1019"/>
        <end position="1036"/>
    </location>
</feature>
<feature type="compositionally biased region" description="Low complexity" evidence="1">
    <location>
        <begin position="1234"/>
        <end position="1246"/>
    </location>
</feature>
<feature type="domain" description="Inositol polyphosphate-related phosphatase" evidence="2">
    <location>
        <begin position="415"/>
        <end position="695"/>
    </location>
</feature>
<feature type="compositionally biased region" description="Basic and acidic residues" evidence="1">
    <location>
        <begin position="1155"/>
        <end position="1165"/>
    </location>
</feature>
<evidence type="ECO:0000256" key="1">
    <source>
        <dbReference type="SAM" id="MobiDB-lite"/>
    </source>
</evidence>
<feature type="region of interest" description="Disordered" evidence="1">
    <location>
        <begin position="787"/>
        <end position="931"/>
    </location>
</feature>
<feature type="region of interest" description="Disordered" evidence="1">
    <location>
        <begin position="693"/>
        <end position="764"/>
    </location>
</feature>
<dbReference type="InterPro" id="IPR046985">
    <property type="entry name" value="IP5"/>
</dbReference>
<feature type="compositionally biased region" description="Low complexity" evidence="1">
    <location>
        <begin position="1300"/>
        <end position="1317"/>
    </location>
</feature>
<dbReference type="PANTHER" id="PTHR11200:SF275">
    <property type="entry name" value="LD06095P"/>
    <property type="match status" value="1"/>
</dbReference>
<feature type="compositionally biased region" description="Low complexity" evidence="1">
    <location>
        <begin position="1076"/>
        <end position="1089"/>
    </location>
</feature>
<gene>
    <name evidence="3" type="ORF">IL334_003969</name>
</gene>
<sequence length="1408" mass="155610">MPVRFHLIRRGQNSNQHSSSNSNNDDDQPIDSSRVKSRLHALFTPSHNSSTENDQDQLEAGPCPSSPGRSSLDTPGVEINIHSDPQLNQIGSEDVIRSKTFPLDSPYGTREGRVGGIDQTFTIPKKKERDAIKILMVTWNMGDALPKGDLSVLFGQIPPYQSQSPNEQIPELPVENGHPYHIVVIAGQECPTLSGAPRGLGGGLVKGVTLRHRKEKEKEKEKDKDKEKEKEKEMEKDDEGITPDEKKLTKATDIEKAKEKSELKPPRNTLDVDRDDAGSRSADSSDEEETKGSSEQRSRAASPMTPHTPFLHRHQPAVAPKGWSQMLDDYFCGPNARTSEPIPSSYDSSSPVPRDTPFLPHPPPSALPAPPSLLRSVSAPITPVASPITIPPRVPAMITSNLTTLSPSPLVRSRSSFDSSSSSSAADGDESFLMMQADHGMQSSSPKRKIERPEIVIPNEEPSQTNSGNGSYVHVVKERLLGMYLTVYVYKGCEHLIQGMDKDLVTAGLAGGRVGNKGGIGISLKLADHRFLFVNSHLAAHTGRMHARLSNIAKIKSELRLDCFLPKDDPRAAAEDITDRYDTVFWCGDLNFRIELSRLHADWLIEQKKYGELLMWDQLKLAMRDPKMNPFPGFDEGPIDFPCTFKYDVWKSVRATNRDVRRTLKRRKSSASAVSVDLGSSVNVSKGLSYVPEGDAIEKVDGDDDEDESSRMPDQLRRSDVSDDDITEGDFSRRSFESSRYTSGANSMAGTDAEEDSDDMPMTHKHRPFDVAIKEKTRHFLGLVKMDGILTPSPGKRGGLGRRVSVKRRMSIRKRNQDDYAESRRTSMSSFVSHPDTDRPTTPLENERRVSTSSRNENPVEDGFIASTSDGLAVPASKSESGYSSSPPRDKDRPPPFTRRLSIMKRTMSGRSVKDGMGEDEEEEEAVDEVDRREGVYDTSKKQRVPSWCDRVLWKAHILSDLEDDEEPIPRSVDLQLDSHTPFHRLSNALTHLSGHIKLQMGRTSSMDPSMADRLNLRIRTSVSPERDPSGTSTPSRFVDTSVDTSLLSSPSDSPDSSLIQRGEGLIPLPRRRSSPFRPSTTPSPSSPSKASKQHISITSSAPATRSPSKLVPSLSMTRSGSAPGNIRPILSNRPNSASGAISSSLTTSTNKSGSRHEPEPEYRNDTITSDNSVYPMSILDNTKQGGKQRPRSNSDSIGIEVTNSTSEKKKGRSSDGLMGRPINHNEHSKIEFSVPTPNSTSMTSSPERKSSLRIFDHDKRVRTISNSAPSAKMNSSLIDSTHDPEYPNQEESSIHRTITTPPTLNHTSSSHSNNHGPGHGHGRERESDKNAFMRFLKDLPGWLHRSSSATNPDKQDITLSYEEAQEKKWKKGEVRCLHYGTIDDAGMRQLEGRSDHRPAIFAGAVYI</sequence>
<feature type="compositionally biased region" description="Polar residues" evidence="1">
    <location>
        <begin position="1264"/>
        <end position="1280"/>
    </location>
</feature>
<feature type="region of interest" description="Disordered" evidence="1">
    <location>
        <begin position="45"/>
        <end position="77"/>
    </location>
</feature>
<dbReference type="Gene3D" id="3.60.10.10">
    <property type="entry name" value="Endonuclease/exonuclease/phosphatase"/>
    <property type="match status" value="2"/>
</dbReference>